<dbReference type="Pfam" id="PF02515">
    <property type="entry name" value="CoA_transf_3"/>
    <property type="match status" value="1"/>
</dbReference>
<dbReference type="AlphaFoldDB" id="E8LEW5"/>
<evidence type="ECO:0000313" key="2">
    <source>
        <dbReference type="Proteomes" id="UP000004923"/>
    </source>
</evidence>
<accession>E8LEW5</accession>
<dbReference type="Proteomes" id="UP000004923">
    <property type="component" value="Unassembled WGS sequence"/>
</dbReference>
<proteinExistence type="predicted"/>
<keyword evidence="2" id="KW-1185">Reference proteome</keyword>
<dbReference type="HOGENOM" id="CLU_1460021_0_0_9"/>
<dbReference type="InterPro" id="IPR023606">
    <property type="entry name" value="CoA-Trfase_III_dom_1_sf"/>
</dbReference>
<dbReference type="PANTHER" id="PTHR48228:SF5">
    <property type="entry name" value="ALPHA-METHYLACYL-COA RACEMASE"/>
    <property type="match status" value="1"/>
</dbReference>
<sequence>MTLMPGAASLYFGSGFVAERGNNWLTGANANYNIYATKEGRYLAVGCLEKKFWSNLCAVLQRPDMTDLIDDDANHDYLKQQLSLEFAKHTLPEWEQLLAGKDTCVTPVLDFAEAVAAEQTKANEMVLNVEDAELGSYRQLGFAMKLSKTPAALRKRAPRLGEDTQLVLSQAIADEKLLAEALQSK</sequence>
<organism evidence="1 2">
    <name type="scientific">Phascolarctobacterium succinatutens YIT 12067</name>
    <dbReference type="NCBI Taxonomy" id="626939"/>
    <lineage>
        <taxon>Bacteria</taxon>
        <taxon>Bacillati</taxon>
        <taxon>Bacillota</taxon>
        <taxon>Negativicutes</taxon>
        <taxon>Acidaminococcales</taxon>
        <taxon>Acidaminococcaceae</taxon>
        <taxon>Phascolarctobacterium</taxon>
    </lineage>
</organism>
<name>E8LEW5_9FIRM</name>
<dbReference type="eggNOG" id="COG1804">
    <property type="taxonomic scope" value="Bacteria"/>
</dbReference>
<dbReference type="EMBL" id="AEVN01000063">
    <property type="protein sequence ID" value="EFY04617.1"/>
    <property type="molecule type" value="Genomic_DNA"/>
</dbReference>
<dbReference type="Gene3D" id="3.30.1540.10">
    <property type="entry name" value="formyl-coa transferase, domain 3"/>
    <property type="match status" value="1"/>
</dbReference>
<dbReference type="PANTHER" id="PTHR48228">
    <property type="entry name" value="SUCCINYL-COA--D-CITRAMALATE COA-TRANSFERASE"/>
    <property type="match status" value="1"/>
</dbReference>
<gene>
    <name evidence="1" type="ORF">HMPREF9443_01399</name>
</gene>
<reference evidence="1 2" key="1">
    <citation type="submission" date="2011-01" db="EMBL/GenBank/DDBJ databases">
        <authorList>
            <person name="Weinstock G."/>
            <person name="Sodergren E."/>
            <person name="Clifton S."/>
            <person name="Fulton L."/>
            <person name="Fulton B."/>
            <person name="Courtney L."/>
            <person name="Fronick C."/>
            <person name="Harrison M."/>
            <person name="Strong C."/>
            <person name="Farmer C."/>
            <person name="Delahaunty K."/>
            <person name="Markovic C."/>
            <person name="Hall O."/>
            <person name="Minx P."/>
            <person name="Tomlinson C."/>
            <person name="Mitreva M."/>
            <person name="Hou S."/>
            <person name="Chen J."/>
            <person name="Wollam A."/>
            <person name="Pepin K.H."/>
            <person name="Johnson M."/>
            <person name="Bhonagiri V."/>
            <person name="Zhang X."/>
            <person name="Suruliraj S."/>
            <person name="Warren W."/>
            <person name="Chinwalla A."/>
            <person name="Mardis E.R."/>
            <person name="Wilson R.K."/>
        </authorList>
    </citation>
    <scope>NUCLEOTIDE SEQUENCE [LARGE SCALE GENOMIC DNA]</scope>
    <source>
        <strain evidence="1 2">YIT 12067</strain>
    </source>
</reference>
<evidence type="ECO:0008006" key="3">
    <source>
        <dbReference type="Google" id="ProtNLM"/>
    </source>
</evidence>
<comment type="caution">
    <text evidence="1">The sequence shown here is derived from an EMBL/GenBank/DDBJ whole genome shotgun (WGS) entry which is preliminary data.</text>
</comment>
<dbReference type="SUPFAM" id="SSF89796">
    <property type="entry name" value="CoA-transferase family III (CaiB/BaiF)"/>
    <property type="match status" value="1"/>
</dbReference>
<dbReference type="InterPro" id="IPR050509">
    <property type="entry name" value="CoA-transferase_III"/>
</dbReference>
<dbReference type="OrthoDB" id="9797653at2"/>
<dbReference type="GO" id="GO:0003824">
    <property type="term" value="F:catalytic activity"/>
    <property type="evidence" value="ECO:0007669"/>
    <property type="project" value="InterPro"/>
</dbReference>
<dbReference type="Gene3D" id="3.40.50.10540">
    <property type="entry name" value="Crotonobetainyl-coa:carnitine coa-transferase, domain 1"/>
    <property type="match status" value="1"/>
</dbReference>
<evidence type="ECO:0000313" key="1">
    <source>
        <dbReference type="EMBL" id="EFY04617.1"/>
    </source>
</evidence>
<dbReference type="InterPro" id="IPR044855">
    <property type="entry name" value="CoA-Trfase_III_dom3_sf"/>
</dbReference>
<dbReference type="InterPro" id="IPR003673">
    <property type="entry name" value="CoA-Trfase_fam_III"/>
</dbReference>
<protein>
    <recommendedName>
        <fullName evidence="3">CoA-transferase family III protein</fullName>
    </recommendedName>
</protein>